<sequence>MKLNTSIPVSVTWIQQILCWIKPDSKENEWTSTAPKIQYNNLF</sequence>
<reference evidence="1" key="1">
    <citation type="submission" date="2014-11" db="EMBL/GenBank/DDBJ databases">
        <authorList>
            <person name="Amaro Gonzalez C."/>
        </authorList>
    </citation>
    <scope>NUCLEOTIDE SEQUENCE</scope>
</reference>
<organism evidence="1">
    <name type="scientific">Anguilla anguilla</name>
    <name type="common">European freshwater eel</name>
    <name type="synonym">Muraena anguilla</name>
    <dbReference type="NCBI Taxonomy" id="7936"/>
    <lineage>
        <taxon>Eukaryota</taxon>
        <taxon>Metazoa</taxon>
        <taxon>Chordata</taxon>
        <taxon>Craniata</taxon>
        <taxon>Vertebrata</taxon>
        <taxon>Euteleostomi</taxon>
        <taxon>Actinopterygii</taxon>
        <taxon>Neopterygii</taxon>
        <taxon>Teleostei</taxon>
        <taxon>Anguilliformes</taxon>
        <taxon>Anguillidae</taxon>
        <taxon>Anguilla</taxon>
    </lineage>
</organism>
<dbReference type="AlphaFoldDB" id="A0A0E9WVL1"/>
<evidence type="ECO:0000313" key="1">
    <source>
        <dbReference type="EMBL" id="JAH94444.1"/>
    </source>
</evidence>
<reference evidence="1" key="2">
    <citation type="journal article" date="2015" name="Fish Shellfish Immunol.">
        <title>Early steps in the European eel (Anguilla anguilla)-Vibrio vulnificus interaction in the gills: Role of the RtxA13 toxin.</title>
        <authorList>
            <person name="Callol A."/>
            <person name="Pajuelo D."/>
            <person name="Ebbesson L."/>
            <person name="Teles M."/>
            <person name="MacKenzie S."/>
            <person name="Amaro C."/>
        </authorList>
    </citation>
    <scope>NUCLEOTIDE SEQUENCE</scope>
</reference>
<protein>
    <submittedName>
        <fullName evidence="1">Uncharacterized protein</fullName>
    </submittedName>
</protein>
<accession>A0A0E9WVL1</accession>
<dbReference type="EMBL" id="GBXM01014133">
    <property type="protein sequence ID" value="JAH94444.1"/>
    <property type="molecule type" value="Transcribed_RNA"/>
</dbReference>
<proteinExistence type="predicted"/>
<name>A0A0E9WVL1_ANGAN</name>